<dbReference type="SMART" id="SM00849">
    <property type="entry name" value="Lactamase_B"/>
    <property type="match status" value="1"/>
</dbReference>
<dbReference type="RefSeq" id="WP_066196626.1">
    <property type="nucleotide sequence ID" value="NZ_JAFDQP010000013.1"/>
</dbReference>
<sequence>MIIFEDKQAVVFQSALFKVLSTVIFTEDAVIVVDPAMLPHEVNEIRALVDERIADRELIVIFTHGDFDHIVGYPEFKDAMKIGSLGMDKHANKREKVQLINDFDNEYYIDRLGEREYPEFDEVIDHDGQTYQVGSTKLTFYLAPGHTSDGLFTVLESHGIWVAGDYLSDFELPFLNDRSIAYKNTLEKAKEILASYNIRLMIPGHGSHTTDQKEILKRIHMAEKYIYALEEAVINKDMDKIAELGKQHPYPSSFTKSCHEENVKVIRHEVKKPNDN</sequence>
<evidence type="ECO:0000313" key="6">
    <source>
        <dbReference type="EMBL" id="PKG25922.1"/>
    </source>
</evidence>
<accession>A0A2N0Z8T8</accession>
<reference evidence="6 7" key="1">
    <citation type="journal article" date="2010" name="Int. J. Syst. Evol. Microbiol.">
        <title>Bacillus horneckiae sp. nov., isolated from a spacecraft-assembly clean room.</title>
        <authorList>
            <person name="Vaishampayan P."/>
            <person name="Probst A."/>
            <person name="Krishnamurthi S."/>
            <person name="Ghosh S."/>
            <person name="Osman S."/>
            <person name="McDowall A."/>
            <person name="Ruckmani A."/>
            <person name="Mayilraj S."/>
            <person name="Venkateswaran K."/>
        </authorList>
    </citation>
    <scope>NUCLEOTIDE SEQUENCE [LARGE SCALE GENOMIC DNA]</scope>
    <source>
        <strain evidence="7">1PO1SC</strain>
    </source>
</reference>
<dbReference type="GO" id="GO:0046872">
    <property type="term" value="F:metal ion binding"/>
    <property type="evidence" value="ECO:0007669"/>
    <property type="project" value="UniProtKB-KW"/>
</dbReference>
<keyword evidence="4" id="KW-0862">Zinc</keyword>
<gene>
    <name evidence="6" type="ORF">CWS20_26465</name>
</gene>
<keyword evidence="2" id="KW-0479">Metal-binding</keyword>
<dbReference type="InterPro" id="IPR036866">
    <property type="entry name" value="RibonucZ/Hydroxyglut_hydro"/>
</dbReference>
<evidence type="ECO:0000256" key="3">
    <source>
        <dbReference type="ARBA" id="ARBA00022801"/>
    </source>
</evidence>
<comment type="caution">
    <text evidence="6">The sequence shown here is derived from an EMBL/GenBank/DDBJ whole genome shotgun (WGS) entry which is preliminary data.</text>
</comment>
<dbReference type="GO" id="GO:0016787">
    <property type="term" value="F:hydrolase activity"/>
    <property type="evidence" value="ECO:0007669"/>
    <property type="project" value="UniProtKB-KW"/>
</dbReference>
<dbReference type="PANTHER" id="PTHR46233:SF3">
    <property type="entry name" value="HYDROXYACYLGLUTATHIONE HYDROLASE GLOC"/>
    <property type="match status" value="1"/>
</dbReference>
<evidence type="ECO:0000256" key="1">
    <source>
        <dbReference type="ARBA" id="ARBA00001947"/>
    </source>
</evidence>
<organism evidence="6 7">
    <name type="scientific">Cytobacillus horneckiae</name>
    <dbReference type="NCBI Taxonomy" id="549687"/>
    <lineage>
        <taxon>Bacteria</taxon>
        <taxon>Bacillati</taxon>
        <taxon>Bacillota</taxon>
        <taxon>Bacilli</taxon>
        <taxon>Bacillales</taxon>
        <taxon>Bacillaceae</taxon>
        <taxon>Cytobacillus</taxon>
    </lineage>
</organism>
<dbReference type="CDD" id="cd06262">
    <property type="entry name" value="metallo-hydrolase-like_MBL-fold"/>
    <property type="match status" value="1"/>
</dbReference>
<dbReference type="Proteomes" id="UP000233343">
    <property type="component" value="Unassembled WGS sequence"/>
</dbReference>
<dbReference type="SUPFAM" id="SSF56281">
    <property type="entry name" value="Metallo-hydrolase/oxidoreductase"/>
    <property type="match status" value="1"/>
</dbReference>
<protein>
    <submittedName>
        <fullName evidence="6">Hydrolase glyoxylase</fullName>
    </submittedName>
</protein>
<proteinExistence type="predicted"/>
<dbReference type="EMBL" id="PISD01000084">
    <property type="protein sequence ID" value="PKG25922.1"/>
    <property type="molecule type" value="Genomic_DNA"/>
</dbReference>
<dbReference type="AlphaFoldDB" id="A0A2N0Z8T8"/>
<evidence type="ECO:0000256" key="2">
    <source>
        <dbReference type="ARBA" id="ARBA00022723"/>
    </source>
</evidence>
<evidence type="ECO:0000313" key="7">
    <source>
        <dbReference type="Proteomes" id="UP000233343"/>
    </source>
</evidence>
<dbReference type="InterPro" id="IPR051453">
    <property type="entry name" value="MBL_Glyoxalase_II"/>
</dbReference>
<dbReference type="PANTHER" id="PTHR46233">
    <property type="entry name" value="HYDROXYACYLGLUTATHIONE HYDROLASE GLOC"/>
    <property type="match status" value="1"/>
</dbReference>
<evidence type="ECO:0000256" key="4">
    <source>
        <dbReference type="ARBA" id="ARBA00022833"/>
    </source>
</evidence>
<name>A0A2N0Z8T8_9BACI</name>
<keyword evidence="7" id="KW-1185">Reference proteome</keyword>
<keyword evidence="3 6" id="KW-0378">Hydrolase</keyword>
<dbReference type="Gene3D" id="3.60.15.10">
    <property type="entry name" value="Ribonuclease Z/Hydroxyacylglutathione hydrolase-like"/>
    <property type="match status" value="1"/>
</dbReference>
<dbReference type="InterPro" id="IPR001279">
    <property type="entry name" value="Metallo-B-lactamas"/>
</dbReference>
<evidence type="ECO:0000259" key="5">
    <source>
        <dbReference type="SMART" id="SM00849"/>
    </source>
</evidence>
<dbReference type="Pfam" id="PF00753">
    <property type="entry name" value="Lactamase_B"/>
    <property type="match status" value="1"/>
</dbReference>
<comment type="cofactor">
    <cofactor evidence="1">
        <name>Zn(2+)</name>
        <dbReference type="ChEBI" id="CHEBI:29105"/>
    </cofactor>
</comment>
<feature type="domain" description="Metallo-beta-lactamase" evidence="5">
    <location>
        <begin position="18"/>
        <end position="205"/>
    </location>
</feature>